<dbReference type="GO" id="GO:0034451">
    <property type="term" value="C:centriolar satellite"/>
    <property type="evidence" value="ECO:0007669"/>
    <property type="project" value="UniProtKB-SubCell"/>
</dbReference>
<keyword evidence="20" id="KW-0458">Lysosome</keyword>
<dbReference type="Proteomes" id="UP000728032">
    <property type="component" value="Unassembled WGS sequence"/>
</dbReference>
<evidence type="ECO:0000256" key="17">
    <source>
        <dbReference type="ARBA" id="ARBA00023172"/>
    </source>
</evidence>
<dbReference type="PANTHER" id="PTHR13233">
    <property type="entry name" value="MICROSPHERULE PROTEIN 1"/>
    <property type="match status" value="1"/>
</dbReference>
<comment type="subcellular location">
    <subcellularLocation>
        <location evidence="4">Chromosome</location>
        <location evidence="4">Centromere</location>
        <location evidence="4">Kinetochore</location>
    </subcellularLocation>
    <subcellularLocation>
        <location evidence="3">Cytoplasm</location>
        <location evidence="3">Cytoskeleton</location>
        <location evidence="3">Microtubule organizing center</location>
        <location evidence="3">Centrosome</location>
        <location evidence="3">Centriolar satellite</location>
    </subcellularLocation>
    <subcellularLocation>
        <location evidence="5">Cytoplasm</location>
        <location evidence="5">Cytoskeleton</location>
        <location evidence="5">Spindle pole</location>
    </subcellularLocation>
    <subcellularLocation>
        <location evidence="1">Lysosome</location>
    </subcellularLocation>
    <subcellularLocation>
        <location evidence="2">Nucleus</location>
        <location evidence="2">Nucleolus</location>
    </subcellularLocation>
</comment>
<keyword evidence="8" id="KW-0597">Phosphoprotein</keyword>
<dbReference type="GO" id="GO:0006281">
    <property type="term" value="P:DNA repair"/>
    <property type="evidence" value="ECO:0007669"/>
    <property type="project" value="UniProtKB-KW"/>
</dbReference>
<dbReference type="GO" id="GO:0006325">
    <property type="term" value="P:chromatin organization"/>
    <property type="evidence" value="ECO:0007669"/>
    <property type="project" value="UniProtKB-KW"/>
</dbReference>
<keyword evidence="11" id="KW-0832">Ubl conjugation</keyword>
<keyword evidence="22" id="KW-0137">Centromere</keyword>
<keyword evidence="19" id="KW-0206">Cytoskeleton</keyword>
<dbReference type="OrthoDB" id="10262769at2759"/>
<dbReference type="InterPro" id="IPR000253">
    <property type="entry name" value="FHA_dom"/>
</dbReference>
<evidence type="ECO:0000256" key="11">
    <source>
        <dbReference type="ARBA" id="ARBA00022843"/>
    </source>
</evidence>
<evidence type="ECO:0000313" key="28">
    <source>
        <dbReference type="Proteomes" id="UP000728032"/>
    </source>
</evidence>
<evidence type="ECO:0000256" key="1">
    <source>
        <dbReference type="ARBA" id="ARBA00004371"/>
    </source>
</evidence>
<evidence type="ECO:0000256" key="21">
    <source>
        <dbReference type="ARBA" id="ARBA00023242"/>
    </source>
</evidence>
<evidence type="ECO:0000256" key="15">
    <source>
        <dbReference type="ARBA" id="ARBA00023054"/>
    </source>
</evidence>
<feature type="domain" description="FHA" evidence="26">
    <location>
        <begin position="377"/>
        <end position="433"/>
    </location>
</feature>
<dbReference type="GO" id="GO:0051052">
    <property type="term" value="P:regulation of DNA metabolic process"/>
    <property type="evidence" value="ECO:0007669"/>
    <property type="project" value="UniProtKB-ARBA"/>
</dbReference>
<dbReference type="GO" id="GO:0000922">
    <property type="term" value="C:spindle pole"/>
    <property type="evidence" value="ECO:0007669"/>
    <property type="project" value="UniProtKB-SubCell"/>
</dbReference>
<reference evidence="27" key="1">
    <citation type="submission" date="2020-11" db="EMBL/GenBank/DDBJ databases">
        <authorList>
            <person name="Tran Van P."/>
        </authorList>
    </citation>
    <scope>NUCLEOTIDE SEQUENCE</scope>
</reference>
<evidence type="ECO:0000256" key="2">
    <source>
        <dbReference type="ARBA" id="ARBA00004604"/>
    </source>
</evidence>
<keyword evidence="21" id="KW-0539">Nucleus</keyword>
<dbReference type="InterPro" id="IPR037912">
    <property type="entry name" value="MCRS1"/>
</dbReference>
<gene>
    <name evidence="27" type="ORF">ONB1V03_LOCUS8985</name>
</gene>
<evidence type="ECO:0000256" key="10">
    <source>
        <dbReference type="ARBA" id="ARBA00022838"/>
    </source>
</evidence>
<accession>A0A7R9M2D3</accession>
<evidence type="ECO:0000256" key="19">
    <source>
        <dbReference type="ARBA" id="ARBA00023212"/>
    </source>
</evidence>
<evidence type="ECO:0000256" key="20">
    <source>
        <dbReference type="ARBA" id="ARBA00023228"/>
    </source>
</evidence>
<evidence type="ECO:0000256" key="4">
    <source>
        <dbReference type="ARBA" id="ARBA00004629"/>
    </source>
</evidence>
<evidence type="ECO:0000256" key="5">
    <source>
        <dbReference type="ARBA" id="ARBA00004647"/>
    </source>
</evidence>
<dbReference type="PROSITE" id="PS50006">
    <property type="entry name" value="FHA_DOMAIN"/>
    <property type="match status" value="1"/>
</dbReference>
<dbReference type="Pfam" id="PF13325">
    <property type="entry name" value="MCRS_N"/>
    <property type="match status" value="1"/>
</dbReference>
<keyword evidence="17" id="KW-0233">DNA recombination</keyword>
<keyword evidence="12" id="KW-0156">Chromatin regulator</keyword>
<evidence type="ECO:0000256" key="8">
    <source>
        <dbReference type="ARBA" id="ARBA00022553"/>
    </source>
</evidence>
<evidence type="ECO:0000313" key="27">
    <source>
        <dbReference type="EMBL" id="CAD7652321.1"/>
    </source>
</evidence>
<dbReference type="SUPFAM" id="SSF49879">
    <property type="entry name" value="SMAD/FHA domain"/>
    <property type="match status" value="1"/>
</dbReference>
<evidence type="ECO:0000256" key="24">
    <source>
        <dbReference type="ARBA" id="ARBA00075730"/>
    </source>
</evidence>
<feature type="region of interest" description="Disordered" evidence="25">
    <location>
        <begin position="1"/>
        <end position="57"/>
    </location>
</feature>
<keyword evidence="16" id="KW-0804">Transcription</keyword>
<dbReference type="GO" id="GO:0045944">
    <property type="term" value="P:positive regulation of transcription by RNA polymerase II"/>
    <property type="evidence" value="ECO:0007669"/>
    <property type="project" value="TreeGrafter"/>
</dbReference>
<dbReference type="GO" id="GO:0002151">
    <property type="term" value="F:G-quadruplex RNA binding"/>
    <property type="evidence" value="ECO:0007669"/>
    <property type="project" value="InterPro"/>
</dbReference>
<dbReference type="InterPro" id="IPR025999">
    <property type="entry name" value="MCRS_N"/>
</dbReference>
<organism evidence="27">
    <name type="scientific">Oppiella nova</name>
    <dbReference type="NCBI Taxonomy" id="334625"/>
    <lineage>
        <taxon>Eukaryota</taxon>
        <taxon>Metazoa</taxon>
        <taxon>Ecdysozoa</taxon>
        <taxon>Arthropoda</taxon>
        <taxon>Chelicerata</taxon>
        <taxon>Arachnida</taxon>
        <taxon>Acari</taxon>
        <taxon>Acariformes</taxon>
        <taxon>Sarcoptiformes</taxon>
        <taxon>Oribatida</taxon>
        <taxon>Brachypylina</taxon>
        <taxon>Oppioidea</taxon>
        <taxon>Oppiidae</taxon>
        <taxon>Oppiella</taxon>
    </lineage>
</organism>
<evidence type="ECO:0000256" key="14">
    <source>
        <dbReference type="ARBA" id="ARBA00023015"/>
    </source>
</evidence>
<dbReference type="GO" id="GO:0005764">
    <property type="term" value="C:lysosome"/>
    <property type="evidence" value="ECO:0007669"/>
    <property type="project" value="UniProtKB-SubCell"/>
</dbReference>
<dbReference type="EMBL" id="CAJPVJ010005403">
    <property type="protein sequence ID" value="CAG2169508.1"/>
    <property type="molecule type" value="Genomic_DNA"/>
</dbReference>
<keyword evidence="14" id="KW-0805">Transcription regulation</keyword>
<dbReference type="GO" id="GO:0033044">
    <property type="term" value="P:regulation of chromosome organization"/>
    <property type="evidence" value="ECO:0007669"/>
    <property type="project" value="UniProtKB-ARBA"/>
</dbReference>
<evidence type="ECO:0000256" key="25">
    <source>
        <dbReference type="SAM" id="MobiDB-lite"/>
    </source>
</evidence>
<evidence type="ECO:0000256" key="6">
    <source>
        <dbReference type="ARBA" id="ARBA00022454"/>
    </source>
</evidence>
<dbReference type="EMBL" id="OC920228">
    <property type="protein sequence ID" value="CAD7652321.1"/>
    <property type="molecule type" value="Genomic_DNA"/>
</dbReference>
<dbReference type="FunFam" id="2.60.200.20:FF:000007">
    <property type="entry name" value="microspherule protein 1 isoform X1"/>
    <property type="match status" value="1"/>
</dbReference>
<dbReference type="PANTHER" id="PTHR13233:SF0">
    <property type="entry name" value="MICROSPHERULE PROTEIN 1"/>
    <property type="match status" value="1"/>
</dbReference>
<evidence type="ECO:0000256" key="7">
    <source>
        <dbReference type="ARBA" id="ARBA00022490"/>
    </source>
</evidence>
<keyword evidence="15" id="KW-0175">Coiled coil</keyword>
<dbReference type="GO" id="GO:0006310">
    <property type="term" value="P:DNA recombination"/>
    <property type="evidence" value="ECO:0007669"/>
    <property type="project" value="UniProtKB-KW"/>
</dbReference>
<keyword evidence="18" id="KW-0234">DNA repair</keyword>
<keyword evidence="13" id="KW-0007">Acetylation</keyword>
<evidence type="ECO:0000259" key="26">
    <source>
        <dbReference type="PROSITE" id="PS50006"/>
    </source>
</evidence>
<keyword evidence="28" id="KW-1185">Reference proteome</keyword>
<name>A0A7R9M2D3_9ACAR</name>
<evidence type="ECO:0000256" key="22">
    <source>
        <dbReference type="ARBA" id="ARBA00023328"/>
    </source>
</evidence>
<evidence type="ECO:0000256" key="3">
    <source>
        <dbReference type="ARBA" id="ARBA00004607"/>
    </source>
</evidence>
<dbReference type="GO" id="GO:0000776">
    <property type="term" value="C:kinetochore"/>
    <property type="evidence" value="ECO:0007669"/>
    <property type="project" value="UniProtKB-KW"/>
</dbReference>
<evidence type="ECO:0000256" key="18">
    <source>
        <dbReference type="ARBA" id="ARBA00023204"/>
    </source>
</evidence>
<sequence>MSSSTLSAVTTPATSPIATPTTNRSTRQVMASKRDSGGQQTQRRSSSRSIKRKKFDDEVVESSITYPKIQRSRTLSTTTAVSTGGKGGPVMTTIASPLPLTAPALTPTPEPVLKKSKPVATVSSKRRRYRNAHNNALKDIGRWKPSDDLALVIAVQQTNDLECVYQSVKFSCKFTLQDIEDRWYALLYDATIAKVAVAAMRQLHPDVIAQVHSKAIFSEAEENVLKSVLSTSQPSSDTFDQLLLKHSDVFLPQRTAKSLSTHWTLLKHYHLLPDQTVHPLPRHEEVINFCDAEEIIDKELQHQMPALYGSKDEALQQELLFGDRKTKREIRLLENEIPKWQVLVDSITGVAPSDFDNQTLAVLRGRLVRYLMRSREITLGRCTKDSVVDVDLSLEGPASKISRKQGIIKLQPNGDFIIANTGKRPFYIDSKPVLGAGSCLKINNNSVVEIAGLRFVFLINQDLIAAVRAEALKNQM</sequence>
<evidence type="ECO:0000256" key="16">
    <source>
        <dbReference type="ARBA" id="ARBA00023163"/>
    </source>
</evidence>
<dbReference type="AlphaFoldDB" id="A0A7R9M2D3"/>
<evidence type="ECO:0000256" key="23">
    <source>
        <dbReference type="ARBA" id="ARBA00068815"/>
    </source>
</evidence>
<keyword evidence="9" id="KW-0227">DNA damage</keyword>
<dbReference type="GO" id="GO:0031011">
    <property type="term" value="C:Ino80 complex"/>
    <property type="evidence" value="ECO:0007669"/>
    <property type="project" value="InterPro"/>
</dbReference>
<proteinExistence type="predicted"/>
<dbReference type="InterPro" id="IPR008984">
    <property type="entry name" value="SMAD_FHA_dom_sf"/>
</dbReference>
<evidence type="ECO:0000256" key="9">
    <source>
        <dbReference type="ARBA" id="ARBA00022763"/>
    </source>
</evidence>
<feature type="compositionally biased region" description="Low complexity" evidence="25">
    <location>
        <begin position="8"/>
        <end position="22"/>
    </location>
</feature>
<dbReference type="GO" id="GO:0044545">
    <property type="term" value="C:NSL complex"/>
    <property type="evidence" value="ECO:0007669"/>
    <property type="project" value="TreeGrafter"/>
</dbReference>
<evidence type="ECO:0000256" key="12">
    <source>
        <dbReference type="ARBA" id="ARBA00022853"/>
    </source>
</evidence>
<dbReference type="GO" id="GO:0071339">
    <property type="term" value="C:MLL1 complex"/>
    <property type="evidence" value="ECO:0007669"/>
    <property type="project" value="InterPro"/>
</dbReference>
<keyword evidence="10" id="KW-0995">Kinetochore</keyword>
<dbReference type="GO" id="GO:0005730">
    <property type="term" value="C:nucleolus"/>
    <property type="evidence" value="ECO:0007669"/>
    <property type="project" value="UniProtKB-SubCell"/>
</dbReference>
<dbReference type="CDD" id="cd22687">
    <property type="entry name" value="FHA_MCRS1"/>
    <property type="match status" value="1"/>
</dbReference>
<evidence type="ECO:0000256" key="13">
    <source>
        <dbReference type="ARBA" id="ARBA00022990"/>
    </source>
</evidence>
<keyword evidence="6" id="KW-0158">Chromosome</keyword>
<keyword evidence="7" id="KW-0963">Cytoplasm</keyword>
<protein>
    <recommendedName>
        <fullName evidence="23">Microspherule protein 1</fullName>
    </recommendedName>
    <alternativeName>
        <fullName evidence="24">58 kDa microspherule protein</fullName>
    </alternativeName>
</protein>